<keyword evidence="7" id="KW-1185">Reference proteome</keyword>
<dbReference type="Proteomes" id="UP000784880">
    <property type="component" value="Unassembled WGS sequence"/>
</dbReference>
<evidence type="ECO:0000313" key="6">
    <source>
        <dbReference type="EMBL" id="MBU9713825.1"/>
    </source>
</evidence>
<dbReference type="InterPro" id="IPR024176">
    <property type="entry name" value="Citrate_synthase_bac-typ"/>
</dbReference>
<dbReference type="InterPro" id="IPR002020">
    <property type="entry name" value="Citrate_synthase"/>
</dbReference>
<evidence type="ECO:0000256" key="1">
    <source>
        <dbReference type="ARBA" id="ARBA00010566"/>
    </source>
</evidence>
<dbReference type="InterPro" id="IPR019810">
    <property type="entry name" value="Citrate_synthase_AS"/>
</dbReference>
<dbReference type="PROSITE" id="PS00480">
    <property type="entry name" value="CITRATE_SYNTHASE"/>
    <property type="match status" value="1"/>
</dbReference>
<evidence type="ECO:0000256" key="4">
    <source>
        <dbReference type="PIRNR" id="PIRNR001369"/>
    </source>
</evidence>
<keyword evidence="2 4" id="KW-0808">Transferase</keyword>
<dbReference type="Pfam" id="PF00285">
    <property type="entry name" value="Citrate_synt"/>
    <property type="match status" value="1"/>
</dbReference>
<proteinExistence type="inferred from homology"/>
<dbReference type="PANTHER" id="PTHR11739">
    <property type="entry name" value="CITRATE SYNTHASE"/>
    <property type="match status" value="1"/>
</dbReference>
<organism evidence="6 7">
    <name type="scientific">Evansella tamaricis</name>
    <dbReference type="NCBI Taxonomy" id="2069301"/>
    <lineage>
        <taxon>Bacteria</taxon>
        <taxon>Bacillati</taxon>
        <taxon>Bacillota</taxon>
        <taxon>Bacilli</taxon>
        <taxon>Bacillales</taxon>
        <taxon>Bacillaceae</taxon>
        <taxon>Evansella</taxon>
    </lineage>
</organism>
<evidence type="ECO:0000313" key="7">
    <source>
        <dbReference type="Proteomes" id="UP000784880"/>
    </source>
</evidence>
<evidence type="ECO:0000256" key="3">
    <source>
        <dbReference type="ARBA" id="ARBA00049288"/>
    </source>
</evidence>
<comment type="similarity">
    <text evidence="1 4 5">Belongs to the citrate synthase family.</text>
</comment>
<evidence type="ECO:0000256" key="5">
    <source>
        <dbReference type="RuleBase" id="RU003406"/>
    </source>
</evidence>
<protein>
    <recommendedName>
        <fullName evidence="4">Citrate synthase</fullName>
    </recommendedName>
</protein>
<gene>
    <name evidence="6" type="ORF">KS419_19020</name>
</gene>
<name>A0ABS6JN34_9BACI</name>
<comment type="caution">
    <text evidence="6">The sequence shown here is derived from an EMBL/GenBank/DDBJ whole genome shotgun (WGS) entry which is preliminary data.</text>
</comment>
<sequence>MTGLAGIVAAETRLSMVDGENGRLIYQGYLAKDLALNYSFEEVAYLLLYGKLPSKTELHGFQCKLAENRHLPAYLIRILNELPEDMEVMSVLRTAISSLGRSEFGWKPNIDQAIRLIAITPVIVAYRYRQQHNLPIIKPSDNLNHTANYLYMLTGEVPKDVHIRALTVYMILTMEHGMNASTFAARVVTSTHSDLASAIVGAIGAMKGPLHGGAPTEVIQLLDEIGSLENAELYIRGKLERGELLMGFGHRVYKTTDPRAEALRSITSELIGEDAWLDLAYHVEKTAIQLLDEFKPGRRLYTNVEFYAAAVLKAVEMPAELFTPTFTVSRTVGWTAHVIEQADNNKIFRPQSEYVGEIPS</sequence>
<dbReference type="PANTHER" id="PTHR11739:SF4">
    <property type="entry name" value="CITRATE SYNTHASE, PEROXISOMAL"/>
    <property type="match status" value="1"/>
</dbReference>
<dbReference type="CDD" id="cd06109">
    <property type="entry name" value="BsCS-I_like"/>
    <property type="match status" value="1"/>
</dbReference>
<reference evidence="6 7" key="1">
    <citation type="submission" date="2021-06" db="EMBL/GenBank/DDBJ databases">
        <title>Bacillus sp. RD4P76, an endophyte from a halophyte.</title>
        <authorList>
            <person name="Sun J.-Q."/>
        </authorList>
    </citation>
    <scope>NUCLEOTIDE SEQUENCE [LARGE SCALE GENOMIC DNA]</scope>
    <source>
        <strain evidence="6 7">CGMCC 1.15917</strain>
    </source>
</reference>
<dbReference type="EMBL" id="JAHQCS010000152">
    <property type="protein sequence ID" value="MBU9713825.1"/>
    <property type="molecule type" value="Genomic_DNA"/>
</dbReference>
<accession>A0ABS6JN34</accession>
<evidence type="ECO:0000256" key="2">
    <source>
        <dbReference type="ARBA" id="ARBA00022679"/>
    </source>
</evidence>
<comment type="catalytic activity">
    <reaction evidence="3">
        <text>oxaloacetate + acetyl-CoA + H2O = citrate + CoA + H(+)</text>
        <dbReference type="Rhea" id="RHEA:16845"/>
        <dbReference type="ChEBI" id="CHEBI:15377"/>
        <dbReference type="ChEBI" id="CHEBI:15378"/>
        <dbReference type="ChEBI" id="CHEBI:16452"/>
        <dbReference type="ChEBI" id="CHEBI:16947"/>
        <dbReference type="ChEBI" id="CHEBI:57287"/>
        <dbReference type="ChEBI" id="CHEBI:57288"/>
        <dbReference type="EC" id="2.3.3.16"/>
    </reaction>
</comment>
<dbReference type="PIRSF" id="PIRSF001369">
    <property type="entry name" value="Citrate_synth"/>
    <property type="match status" value="1"/>
</dbReference>